<feature type="domain" description="RING-type" evidence="5">
    <location>
        <begin position="25"/>
        <end position="80"/>
    </location>
</feature>
<dbReference type="Proteomes" id="UP000095282">
    <property type="component" value="Unplaced"/>
</dbReference>
<evidence type="ECO:0000256" key="3">
    <source>
        <dbReference type="ARBA" id="ARBA00022833"/>
    </source>
</evidence>
<dbReference type="InterPro" id="IPR047153">
    <property type="entry name" value="TRIM45/56/19-like"/>
</dbReference>
<dbReference type="PROSITE" id="PS50089">
    <property type="entry name" value="ZF_RING_2"/>
    <property type="match status" value="1"/>
</dbReference>
<dbReference type="GO" id="GO:0008270">
    <property type="term" value="F:zinc ion binding"/>
    <property type="evidence" value="ECO:0007669"/>
    <property type="project" value="UniProtKB-KW"/>
</dbReference>
<accession>A0A1I7TKB7</accession>
<dbReference type="PROSITE" id="PS00518">
    <property type="entry name" value="ZF_RING_1"/>
    <property type="match status" value="1"/>
</dbReference>
<evidence type="ECO:0000313" key="7">
    <source>
        <dbReference type="WBParaSite" id="Csp11.Scaffold627.g6757.t1"/>
    </source>
</evidence>
<keyword evidence="1" id="KW-0479">Metal-binding</keyword>
<keyword evidence="6" id="KW-1185">Reference proteome</keyword>
<reference evidence="7" key="1">
    <citation type="submission" date="2016-11" db="UniProtKB">
        <authorList>
            <consortium name="WormBaseParasite"/>
        </authorList>
    </citation>
    <scope>IDENTIFICATION</scope>
</reference>
<proteinExistence type="predicted"/>
<dbReference type="SMART" id="SM00184">
    <property type="entry name" value="RING"/>
    <property type="match status" value="1"/>
</dbReference>
<evidence type="ECO:0000256" key="2">
    <source>
        <dbReference type="ARBA" id="ARBA00022771"/>
    </source>
</evidence>
<dbReference type="InterPro" id="IPR001841">
    <property type="entry name" value="Znf_RING"/>
</dbReference>
<evidence type="ECO:0000259" key="5">
    <source>
        <dbReference type="PROSITE" id="PS50089"/>
    </source>
</evidence>
<evidence type="ECO:0000256" key="4">
    <source>
        <dbReference type="PROSITE-ProRule" id="PRU00175"/>
    </source>
</evidence>
<dbReference type="Gene3D" id="3.30.40.10">
    <property type="entry name" value="Zinc/RING finger domain, C3HC4 (zinc finger)"/>
    <property type="match status" value="1"/>
</dbReference>
<dbReference type="InterPro" id="IPR017907">
    <property type="entry name" value="Znf_RING_CS"/>
</dbReference>
<keyword evidence="3" id="KW-0862">Zinc</keyword>
<dbReference type="SUPFAM" id="SSF57850">
    <property type="entry name" value="RING/U-box"/>
    <property type="match status" value="1"/>
</dbReference>
<dbReference type="STRING" id="1561998.A0A1I7TKB7"/>
<sequence length="267" mass="30383">MELVPKSYLTVESIRSVKFNLKPSCTICMEAFDTNVRIPKVLGCGHSFCIKCIEGVLKSMQISHSGEGEVFTSFACPICRSATPIPNNGISGFSTNHQLIDAIAPQDTRFILCTSCNTNGCETAFHVCRQCTISKHKFDIKTILEDEPPVHPDNLVVCSTCILKNHNTPEHKVFDYLPIRLHYQFQRNQKSVDVLRSQMVEKFADVRDILKMLPLVVEKKEAEVDKLLDLMQRAKCRQSQDVIFEKYKQEMNDIIKILVMVKKMVVL</sequence>
<evidence type="ECO:0000313" key="6">
    <source>
        <dbReference type="Proteomes" id="UP000095282"/>
    </source>
</evidence>
<evidence type="ECO:0000256" key="1">
    <source>
        <dbReference type="ARBA" id="ARBA00022723"/>
    </source>
</evidence>
<dbReference type="InterPro" id="IPR027370">
    <property type="entry name" value="Znf-RING_euk"/>
</dbReference>
<dbReference type="PANTHER" id="PTHR25462:SF296">
    <property type="entry name" value="MEIOTIC P26, ISOFORM F"/>
    <property type="match status" value="1"/>
</dbReference>
<dbReference type="eggNOG" id="ENOG502TDFC">
    <property type="taxonomic scope" value="Eukaryota"/>
</dbReference>
<dbReference type="WBParaSite" id="Csp11.Scaffold627.g6757.t1">
    <property type="protein sequence ID" value="Csp11.Scaffold627.g6757.t1"/>
    <property type="gene ID" value="Csp11.Scaffold627.g6757"/>
</dbReference>
<dbReference type="InterPro" id="IPR013083">
    <property type="entry name" value="Znf_RING/FYVE/PHD"/>
</dbReference>
<dbReference type="AlphaFoldDB" id="A0A1I7TKB7"/>
<organism evidence="6 7">
    <name type="scientific">Caenorhabditis tropicalis</name>
    <dbReference type="NCBI Taxonomy" id="1561998"/>
    <lineage>
        <taxon>Eukaryota</taxon>
        <taxon>Metazoa</taxon>
        <taxon>Ecdysozoa</taxon>
        <taxon>Nematoda</taxon>
        <taxon>Chromadorea</taxon>
        <taxon>Rhabditida</taxon>
        <taxon>Rhabditina</taxon>
        <taxon>Rhabditomorpha</taxon>
        <taxon>Rhabditoidea</taxon>
        <taxon>Rhabditidae</taxon>
        <taxon>Peloderinae</taxon>
        <taxon>Caenorhabditis</taxon>
    </lineage>
</organism>
<dbReference type="PANTHER" id="PTHR25462">
    <property type="entry name" value="BONUS, ISOFORM C-RELATED"/>
    <property type="match status" value="1"/>
</dbReference>
<keyword evidence="2 4" id="KW-0863">Zinc-finger</keyword>
<name>A0A1I7TKB7_9PELO</name>
<protein>
    <submittedName>
        <fullName evidence="7">RING-type domain-containing protein</fullName>
    </submittedName>
</protein>
<dbReference type="Pfam" id="PF13445">
    <property type="entry name" value="zf-RING_UBOX"/>
    <property type="match status" value="1"/>
</dbReference>